<evidence type="ECO:0000313" key="6">
    <source>
        <dbReference type="EMBL" id="KAK9091755.1"/>
    </source>
</evidence>
<evidence type="ECO:0000259" key="4">
    <source>
        <dbReference type="Pfam" id="PF13947"/>
    </source>
</evidence>
<comment type="subcellular location">
    <subcellularLocation>
        <location evidence="1">Membrane</location>
        <topology evidence="1">Single-pass membrane protein</topology>
    </subcellularLocation>
</comment>
<comment type="caution">
    <text evidence="6">The sequence shown here is derived from an EMBL/GenBank/DDBJ whole genome shotgun (WGS) entry which is preliminary data.</text>
</comment>
<dbReference type="GO" id="GO:0030247">
    <property type="term" value="F:polysaccharide binding"/>
    <property type="evidence" value="ECO:0007669"/>
    <property type="project" value="InterPro"/>
</dbReference>
<evidence type="ECO:0000313" key="7">
    <source>
        <dbReference type="Proteomes" id="UP001417504"/>
    </source>
</evidence>
<dbReference type="InterPro" id="IPR025287">
    <property type="entry name" value="WAK_GUB"/>
</dbReference>
<organism evidence="6 7">
    <name type="scientific">Stephania japonica</name>
    <dbReference type="NCBI Taxonomy" id="461633"/>
    <lineage>
        <taxon>Eukaryota</taxon>
        <taxon>Viridiplantae</taxon>
        <taxon>Streptophyta</taxon>
        <taxon>Embryophyta</taxon>
        <taxon>Tracheophyta</taxon>
        <taxon>Spermatophyta</taxon>
        <taxon>Magnoliopsida</taxon>
        <taxon>Ranunculales</taxon>
        <taxon>Menispermaceae</taxon>
        <taxon>Menispermoideae</taxon>
        <taxon>Cissampelideae</taxon>
        <taxon>Stephania</taxon>
    </lineage>
</organism>
<protein>
    <submittedName>
        <fullName evidence="6">Uncharacterized protein</fullName>
    </submittedName>
</protein>
<dbReference type="EMBL" id="JBBNAE010000010">
    <property type="protein sequence ID" value="KAK9091755.1"/>
    <property type="molecule type" value="Genomic_DNA"/>
</dbReference>
<sequence length="285" mass="32367">MDCMNVASFRDKFHHLLIIIIAITTFLVFSLRPVSSANAQFNDCEPKKCGENVSVEYPFWISSEQPSSCGNPLFEIGCMDEKPTFEFSSGDAYVILNIDYENQALLLADADTFDEKACVAPLHNVTHHLWEGLSLSPYDFHLYFFYNCTDHPPPIYKTYSIPCLDTALNFAALLPNYSTLEQFLNASMENCRSIVDSPVHIDPGTIDRMKYTDLLKEGFLLNWNLNSSSSCNICRESDGRCGHIEEQFMCFCRDHNHTISCDVHGKFIHPETCALPTFQQIQIPT</sequence>
<dbReference type="AlphaFoldDB" id="A0AAP0HQK5"/>
<reference evidence="6 7" key="1">
    <citation type="submission" date="2024-01" db="EMBL/GenBank/DDBJ databases">
        <title>Genome assemblies of Stephania.</title>
        <authorList>
            <person name="Yang L."/>
        </authorList>
    </citation>
    <scope>NUCLEOTIDE SEQUENCE [LARGE SCALE GENOMIC DNA]</scope>
    <source>
        <strain evidence="6">QJT</strain>
        <tissue evidence="6">Leaf</tissue>
    </source>
</reference>
<evidence type="ECO:0000256" key="2">
    <source>
        <dbReference type="ARBA" id="ARBA00022729"/>
    </source>
</evidence>
<dbReference type="Pfam" id="PF13947">
    <property type="entry name" value="GUB_WAK_bind"/>
    <property type="match status" value="1"/>
</dbReference>
<dbReference type="PANTHER" id="PTHR33138:SF75">
    <property type="entry name" value="WALL-ASSOCIATED RECEPTOR KINASE GALACTURONAN-BINDING DOMAIN-CONTAINING PROTEIN"/>
    <property type="match status" value="1"/>
</dbReference>
<evidence type="ECO:0000256" key="3">
    <source>
        <dbReference type="ARBA" id="ARBA00023180"/>
    </source>
</evidence>
<dbReference type="InterPro" id="IPR032872">
    <property type="entry name" value="WAK_assoc_C"/>
</dbReference>
<name>A0AAP0HQK5_9MAGN</name>
<keyword evidence="2" id="KW-0732">Signal</keyword>
<dbReference type="GO" id="GO:0016020">
    <property type="term" value="C:membrane"/>
    <property type="evidence" value="ECO:0007669"/>
    <property type="project" value="UniProtKB-SubCell"/>
</dbReference>
<proteinExistence type="predicted"/>
<keyword evidence="3" id="KW-0325">Glycoprotein</keyword>
<gene>
    <name evidence="6" type="ORF">Sjap_024932</name>
</gene>
<dbReference type="PANTHER" id="PTHR33138">
    <property type="entry name" value="OS01G0690200 PROTEIN"/>
    <property type="match status" value="1"/>
</dbReference>
<evidence type="ECO:0000256" key="1">
    <source>
        <dbReference type="ARBA" id="ARBA00004167"/>
    </source>
</evidence>
<feature type="domain" description="Wall-associated receptor kinase galacturonan-binding" evidence="4">
    <location>
        <begin position="44"/>
        <end position="109"/>
    </location>
</feature>
<evidence type="ECO:0000259" key="5">
    <source>
        <dbReference type="Pfam" id="PF14380"/>
    </source>
</evidence>
<accession>A0AAP0HQK5</accession>
<dbReference type="Proteomes" id="UP001417504">
    <property type="component" value="Unassembled WGS sequence"/>
</dbReference>
<dbReference type="Pfam" id="PF14380">
    <property type="entry name" value="WAK_assoc"/>
    <property type="match status" value="1"/>
</dbReference>
<feature type="domain" description="Wall-associated receptor kinase C-terminal" evidence="5">
    <location>
        <begin position="180"/>
        <end position="254"/>
    </location>
</feature>
<keyword evidence="7" id="KW-1185">Reference proteome</keyword>